<comment type="caution">
    <text evidence="1">The sequence shown here is derived from an EMBL/GenBank/DDBJ whole genome shotgun (WGS) entry which is preliminary data.</text>
</comment>
<reference evidence="1" key="1">
    <citation type="submission" date="2023-03" db="EMBL/GenBank/DDBJ databases">
        <authorList>
            <person name="Steffen K."/>
            <person name="Cardenas P."/>
        </authorList>
    </citation>
    <scope>NUCLEOTIDE SEQUENCE</scope>
</reference>
<evidence type="ECO:0008006" key="3">
    <source>
        <dbReference type="Google" id="ProtNLM"/>
    </source>
</evidence>
<evidence type="ECO:0000313" key="2">
    <source>
        <dbReference type="Proteomes" id="UP001174909"/>
    </source>
</evidence>
<organism evidence="1 2">
    <name type="scientific">Geodia barretti</name>
    <name type="common">Barrett's horny sponge</name>
    <dbReference type="NCBI Taxonomy" id="519541"/>
    <lineage>
        <taxon>Eukaryota</taxon>
        <taxon>Metazoa</taxon>
        <taxon>Porifera</taxon>
        <taxon>Demospongiae</taxon>
        <taxon>Heteroscleromorpha</taxon>
        <taxon>Tetractinellida</taxon>
        <taxon>Astrophorina</taxon>
        <taxon>Geodiidae</taxon>
        <taxon>Geodia</taxon>
    </lineage>
</organism>
<name>A0AA35R1B3_GEOBA</name>
<accession>A0AA35R1B3</accession>
<dbReference type="AlphaFoldDB" id="A0AA35R1B3"/>
<gene>
    <name evidence="1" type="ORF">GBAR_LOCUS2456</name>
</gene>
<dbReference type="InterPro" id="IPR021109">
    <property type="entry name" value="Peptidase_aspartic_dom_sf"/>
</dbReference>
<proteinExistence type="predicted"/>
<dbReference type="InterPro" id="IPR001969">
    <property type="entry name" value="Aspartic_peptidase_AS"/>
</dbReference>
<protein>
    <recommendedName>
        <fullName evidence="3">Aspartyl protease</fullName>
    </recommendedName>
</protein>
<dbReference type="PROSITE" id="PS00141">
    <property type="entry name" value="ASP_PROTEASE"/>
    <property type="match status" value="1"/>
</dbReference>
<dbReference type="GO" id="GO:0006508">
    <property type="term" value="P:proteolysis"/>
    <property type="evidence" value="ECO:0007669"/>
    <property type="project" value="InterPro"/>
</dbReference>
<evidence type="ECO:0000313" key="1">
    <source>
        <dbReference type="EMBL" id="CAI7998519.1"/>
    </source>
</evidence>
<dbReference type="Pfam" id="PF13650">
    <property type="entry name" value="Asp_protease_2"/>
    <property type="match status" value="1"/>
</dbReference>
<dbReference type="EMBL" id="CASHTH010000351">
    <property type="protein sequence ID" value="CAI7998519.1"/>
    <property type="molecule type" value="Genomic_DNA"/>
</dbReference>
<dbReference type="Gene3D" id="2.40.70.10">
    <property type="entry name" value="Acid Proteases"/>
    <property type="match status" value="1"/>
</dbReference>
<dbReference type="SUPFAM" id="SSF50630">
    <property type="entry name" value="Acid proteases"/>
    <property type="match status" value="1"/>
</dbReference>
<dbReference type="GO" id="GO:0004190">
    <property type="term" value="F:aspartic-type endopeptidase activity"/>
    <property type="evidence" value="ECO:0007669"/>
    <property type="project" value="InterPro"/>
</dbReference>
<sequence length="118" mass="12772">MGTFNITIQIANLEGEHFEDIEVMVDTGATTTVVPRSTLEGLGIRPSVTRTFEYAGGQQVQLDMGEARSRVDGRETTTWVIFGEEGASPLLGAYTLEGVLLGVDPYNERLIPVIGSLK</sequence>
<dbReference type="Proteomes" id="UP001174909">
    <property type="component" value="Unassembled WGS sequence"/>
</dbReference>
<keyword evidence="2" id="KW-1185">Reference proteome</keyword>